<comment type="caution">
    <text evidence="2">The sequence shown here is derived from an EMBL/GenBank/DDBJ whole genome shotgun (WGS) entry which is preliminary data.</text>
</comment>
<dbReference type="InterPro" id="IPR040826">
    <property type="entry name" value="HEPN_LA2681"/>
</dbReference>
<keyword evidence="3" id="KW-1185">Reference proteome</keyword>
<dbReference type="Proteomes" id="UP000028631">
    <property type="component" value="Unassembled WGS sequence"/>
</dbReference>
<feature type="domain" description="LA2681-like HEPN" evidence="1">
    <location>
        <begin position="297"/>
        <end position="509"/>
    </location>
</feature>
<protein>
    <recommendedName>
        <fullName evidence="1">LA2681-like HEPN domain-containing protein</fullName>
    </recommendedName>
</protein>
<proteinExistence type="predicted"/>
<dbReference type="AlphaFoldDB" id="A0A085VM27"/>
<dbReference type="EMBL" id="JPQU01000027">
    <property type="protein sequence ID" value="KFE56490.1"/>
    <property type="molecule type" value="Genomic_DNA"/>
</dbReference>
<dbReference type="Pfam" id="PF18733">
    <property type="entry name" value="HEPN_LA2681"/>
    <property type="match status" value="1"/>
</dbReference>
<reference evidence="2 3" key="1">
    <citation type="submission" date="2014-07" db="EMBL/GenBank/DDBJ databases">
        <title>Draft Genome Sequences of Environmental Pseudomonas syringae strains.</title>
        <authorList>
            <person name="Baltrus D.A."/>
            <person name="Berge O."/>
            <person name="Morris C."/>
        </authorList>
    </citation>
    <scope>NUCLEOTIDE SEQUENCE [LARGE SCALE GENOMIC DNA]</scope>
    <source>
        <strain evidence="2 3">GAW0119</strain>
    </source>
</reference>
<dbReference type="SUPFAM" id="SSF48452">
    <property type="entry name" value="TPR-like"/>
    <property type="match status" value="1"/>
</dbReference>
<evidence type="ECO:0000313" key="2">
    <source>
        <dbReference type="EMBL" id="KFE56490.1"/>
    </source>
</evidence>
<gene>
    <name evidence="2" type="ORF">IV01_09260</name>
</gene>
<accession>A0A085VM27</accession>
<sequence>MQDFLERFTTKSYEPRAEDRHLLLKVLESLAESNAYPAHLRSVFDSLVDASGDAKDPDLLRRAVGLADAVAPLCSPADACLIQYSCSNAWADLHALDAEGTDPRRLDHPALLKQLYFLHAAIQHDGFKGLAPALRARIYCNLGNALSVCGRWIEALAEWRKALVEQPILGMALGNLGVGLCRYGDALYDPGHTHWFFVHARRHLESAIEGGVGRDGATYPEAIEAFRWYQTKLAEQVDEEDDSHLFGHSLGSSKEERRYRQWCLDAQLFLNPMNDLGALPVAAYDVLRLPNHDAQVGITYLAFFNQMKQEYGFARHCLYQGEHSRSVHLADKGLSLAHNYDYALYSMGLEQIKTAFRSAYSLLDKMAYFINAYWQLGIPERSVSFRTLWFKPVKKGAPAADAWAIRDEFKSTRNSALRGLYWVSQDIYSKVLKDVARPDAKALDELRNHLEHKYAKVVDAFHWISGASERQVDDLAFVIDRDDLVAKTHLIMALCRAALIYLCLAMHHEESQKGRNDGALVVQLPVDDYPDDWKI</sequence>
<evidence type="ECO:0000259" key="1">
    <source>
        <dbReference type="Pfam" id="PF18733"/>
    </source>
</evidence>
<dbReference type="InterPro" id="IPR011990">
    <property type="entry name" value="TPR-like_helical_dom_sf"/>
</dbReference>
<organism evidence="2 3">
    <name type="scientific">Pseudomonas syringae</name>
    <dbReference type="NCBI Taxonomy" id="317"/>
    <lineage>
        <taxon>Bacteria</taxon>
        <taxon>Pseudomonadati</taxon>
        <taxon>Pseudomonadota</taxon>
        <taxon>Gammaproteobacteria</taxon>
        <taxon>Pseudomonadales</taxon>
        <taxon>Pseudomonadaceae</taxon>
        <taxon>Pseudomonas</taxon>
    </lineage>
</organism>
<dbReference type="Gene3D" id="1.25.40.10">
    <property type="entry name" value="Tetratricopeptide repeat domain"/>
    <property type="match status" value="1"/>
</dbReference>
<evidence type="ECO:0000313" key="3">
    <source>
        <dbReference type="Proteomes" id="UP000028631"/>
    </source>
</evidence>
<name>A0A085VM27_PSESX</name>
<dbReference type="PATRIC" id="fig|317.175.peg.1924"/>
<dbReference type="RefSeq" id="WP_032627749.1">
    <property type="nucleotide sequence ID" value="NZ_JPQU01000027.1"/>
</dbReference>